<evidence type="ECO:0000256" key="2">
    <source>
        <dbReference type="ARBA" id="ARBA00035119"/>
    </source>
</evidence>
<comment type="function">
    <text evidence="6">Catalyzes the hydrolysis of queuosine 5'-phosphate, releasing the nucleobase queuine (q). Is required for salvage of queuine from exogenous queuosine (Q) that is imported and then converted to queuosine 5'-phosphate intracellularly.</text>
</comment>
<feature type="compositionally biased region" description="Polar residues" evidence="7">
    <location>
        <begin position="216"/>
        <end position="229"/>
    </location>
</feature>
<dbReference type="Proteomes" id="UP001305779">
    <property type="component" value="Unassembled WGS sequence"/>
</dbReference>
<feature type="compositionally biased region" description="Polar residues" evidence="7">
    <location>
        <begin position="277"/>
        <end position="297"/>
    </location>
</feature>
<evidence type="ECO:0000256" key="1">
    <source>
        <dbReference type="ARBA" id="ARBA00022801"/>
    </source>
</evidence>
<evidence type="ECO:0000256" key="6">
    <source>
        <dbReference type="RuleBase" id="RU365002"/>
    </source>
</evidence>
<proteinExistence type="inferred from homology"/>
<keyword evidence="9" id="KW-1185">Reference proteome</keyword>
<accession>A0ABR0E0A9</accession>
<feature type="compositionally biased region" description="Acidic residues" evidence="7">
    <location>
        <begin position="147"/>
        <end position="157"/>
    </location>
</feature>
<keyword evidence="1 6" id="KW-0378">Hydrolase</keyword>
<feature type="region of interest" description="Disordered" evidence="7">
    <location>
        <begin position="243"/>
        <end position="309"/>
    </location>
</feature>
<name>A0ABR0E0A9_ZASCE</name>
<sequence>MYGTKAAAAEIYRSMQEKSYSTETWSQHELHPKMSEGFDEVAILNFVFTMDLLNFSFWSELSSEDRYQVEYRGKRWTGYNSLVASLRRALDEGIPITTPRFWRSQRCSDETIAHVFRSATAEPIPLLQERISILREVGDVLRQDFAGDGEDEDEDEAVQGAVRDTEPPQPSNITNGELDEGSEYIESLRADIDGPTGDRPLINAANTQPAHGVGHQGSSSMPQPSHPQIQTENVDVDASISHDRPEIVPDSGLANNTITHSTDESQAANDEQPAAAHTNSSHIDATSTGHITNSDTTHVPEPQQDSVRPDHAVVRLIQRADRSAGKLVNLLAHHFPSFRDECRFEGRKVRLLKRAQIFVADFWAALNGTGLGEFYDIDHLTMFADYRVPQVLHSLGVLAFSPPLGYRIQNLGRIESGHTWETQLRIWAVELIRREIVRAHPEATNVNAVLIDFFLYDLAKEREALGVPREGGFLFLSFLREKS</sequence>
<comment type="similarity">
    <text evidence="2 6">Belongs to the QNG1 protein family.</text>
</comment>
<gene>
    <name evidence="8" type="ORF">PRZ48_014200</name>
</gene>
<feature type="region of interest" description="Disordered" evidence="7">
    <location>
        <begin position="145"/>
        <end position="229"/>
    </location>
</feature>
<dbReference type="EMBL" id="JAXOVC010000013">
    <property type="protein sequence ID" value="KAK4494844.1"/>
    <property type="molecule type" value="Genomic_DNA"/>
</dbReference>
<dbReference type="InterPro" id="IPR019438">
    <property type="entry name" value="Q_salvage"/>
</dbReference>
<dbReference type="Pfam" id="PF10343">
    <property type="entry name" value="Q_salvage"/>
    <property type="match status" value="2"/>
</dbReference>
<evidence type="ECO:0000256" key="3">
    <source>
        <dbReference type="ARBA" id="ARBA00035306"/>
    </source>
</evidence>
<evidence type="ECO:0000256" key="4">
    <source>
        <dbReference type="ARBA" id="ARBA00035393"/>
    </source>
</evidence>
<organism evidence="8 9">
    <name type="scientific">Zasmidium cellare</name>
    <name type="common">Wine cellar mold</name>
    <name type="synonym">Racodium cellare</name>
    <dbReference type="NCBI Taxonomy" id="395010"/>
    <lineage>
        <taxon>Eukaryota</taxon>
        <taxon>Fungi</taxon>
        <taxon>Dikarya</taxon>
        <taxon>Ascomycota</taxon>
        <taxon>Pezizomycotina</taxon>
        <taxon>Dothideomycetes</taxon>
        <taxon>Dothideomycetidae</taxon>
        <taxon>Mycosphaerellales</taxon>
        <taxon>Mycosphaerellaceae</taxon>
        <taxon>Zasmidium</taxon>
    </lineage>
</organism>
<evidence type="ECO:0000313" key="8">
    <source>
        <dbReference type="EMBL" id="KAK4494844.1"/>
    </source>
</evidence>
<dbReference type="EC" id="3.2.2.-" evidence="6"/>
<comment type="caution">
    <text evidence="8">The sequence shown here is derived from an EMBL/GenBank/DDBJ whole genome shotgun (WGS) entry which is preliminary data.</text>
</comment>
<evidence type="ECO:0000313" key="9">
    <source>
        <dbReference type="Proteomes" id="UP001305779"/>
    </source>
</evidence>
<dbReference type="PANTHER" id="PTHR21314">
    <property type="entry name" value="QUEUOSINE 5'-PHOSPHATE N-GLYCOSYLASE_HYDROLASE-RELATED"/>
    <property type="match status" value="1"/>
</dbReference>
<protein>
    <recommendedName>
        <fullName evidence="3 6">Queuosine 5'-phosphate N-glycosylase/hydrolase</fullName>
        <ecNumber evidence="6">3.2.2.-</ecNumber>
    </recommendedName>
    <alternativeName>
        <fullName evidence="4 6">Queuosine-nucleotide N-glycosylase/hydrolase</fullName>
    </alternativeName>
</protein>
<evidence type="ECO:0000256" key="7">
    <source>
        <dbReference type="SAM" id="MobiDB-lite"/>
    </source>
</evidence>
<feature type="compositionally biased region" description="Polar residues" evidence="7">
    <location>
        <begin position="253"/>
        <end position="269"/>
    </location>
</feature>
<dbReference type="PANTHER" id="PTHR21314:SF0">
    <property type="entry name" value="QUEUOSINE 5'-PHOSPHATE N-GLYCOSYLASE_HYDROLASE"/>
    <property type="match status" value="1"/>
</dbReference>
<comment type="catalytic activity">
    <reaction evidence="5 6">
        <text>queuosine 5'-phosphate + H2O = queuine + D-ribose 5-phosphate</text>
        <dbReference type="Rhea" id="RHEA:75387"/>
        <dbReference type="ChEBI" id="CHEBI:15377"/>
        <dbReference type="ChEBI" id="CHEBI:17433"/>
        <dbReference type="ChEBI" id="CHEBI:78346"/>
        <dbReference type="ChEBI" id="CHEBI:194371"/>
    </reaction>
    <physiologicalReaction direction="left-to-right" evidence="5 6">
        <dbReference type="Rhea" id="RHEA:75388"/>
    </physiologicalReaction>
</comment>
<evidence type="ECO:0000256" key="5">
    <source>
        <dbReference type="ARBA" id="ARBA00048204"/>
    </source>
</evidence>
<reference evidence="8 9" key="1">
    <citation type="journal article" date="2023" name="G3 (Bethesda)">
        <title>A chromosome-level genome assembly of Zasmidium syzygii isolated from banana leaves.</title>
        <authorList>
            <person name="van Westerhoven A.C."/>
            <person name="Mehrabi R."/>
            <person name="Talebi R."/>
            <person name="Steentjes M.B.F."/>
            <person name="Corcolon B."/>
            <person name="Chong P.A."/>
            <person name="Kema G.H.J."/>
            <person name="Seidl M.F."/>
        </authorList>
    </citation>
    <scope>NUCLEOTIDE SEQUENCE [LARGE SCALE GENOMIC DNA]</scope>
    <source>
        <strain evidence="8 9">P124</strain>
    </source>
</reference>